<comment type="caution">
    <text evidence="3">The sequence shown here is derived from an EMBL/GenBank/DDBJ whole genome shotgun (WGS) entry which is preliminary data.</text>
</comment>
<keyword evidence="4" id="KW-1185">Reference proteome</keyword>
<organism evidence="3 4">
    <name type="scientific">Streptomyces uncialis</name>
    <dbReference type="NCBI Taxonomy" id="1048205"/>
    <lineage>
        <taxon>Bacteria</taxon>
        <taxon>Bacillati</taxon>
        <taxon>Actinomycetota</taxon>
        <taxon>Actinomycetes</taxon>
        <taxon>Kitasatosporales</taxon>
        <taxon>Streptomycetaceae</taxon>
        <taxon>Streptomyces</taxon>
    </lineage>
</organism>
<keyword evidence="2" id="KW-1133">Transmembrane helix</keyword>
<dbReference type="SUPFAM" id="SSF50969">
    <property type="entry name" value="YVTN repeat-like/Quinoprotein amine dehydrogenase"/>
    <property type="match status" value="1"/>
</dbReference>
<reference evidence="3 4" key="1">
    <citation type="submission" date="2015-06" db="EMBL/GenBank/DDBJ databases">
        <title>Cloning and characterization of the uncialamcin biosynthetic gene cluster.</title>
        <authorList>
            <person name="Yan X."/>
            <person name="Huang T."/>
            <person name="Ge H."/>
            <person name="Shen B."/>
        </authorList>
    </citation>
    <scope>NUCLEOTIDE SEQUENCE [LARGE SCALE GENOMIC DNA]</scope>
    <source>
        <strain evidence="3 4">DCA2648</strain>
    </source>
</reference>
<feature type="compositionally biased region" description="Basic and acidic residues" evidence="1">
    <location>
        <begin position="68"/>
        <end position="79"/>
    </location>
</feature>
<keyword evidence="2" id="KW-0472">Membrane</keyword>
<dbReference type="Proteomes" id="UP000186455">
    <property type="component" value="Unassembled WGS sequence"/>
</dbReference>
<dbReference type="EMBL" id="LFBV01000005">
    <property type="protein sequence ID" value="OKH92892.1"/>
    <property type="molecule type" value="Genomic_DNA"/>
</dbReference>
<evidence type="ECO:0000313" key="3">
    <source>
        <dbReference type="EMBL" id="OKH92892.1"/>
    </source>
</evidence>
<keyword evidence="2" id="KW-0812">Transmembrane</keyword>
<accession>A0A1Q4V4U1</accession>
<feature type="transmembrane region" description="Helical" evidence="2">
    <location>
        <begin position="41"/>
        <end position="60"/>
    </location>
</feature>
<dbReference type="RefSeq" id="WP_073790772.1">
    <property type="nucleotide sequence ID" value="NZ_LFBV01000005.1"/>
</dbReference>
<dbReference type="AlphaFoldDB" id="A0A1Q4V4U1"/>
<dbReference type="InterPro" id="IPR011044">
    <property type="entry name" value="Quino_amine_DH_bsu"/>
</dbReference>
<dbReference type="STRING" id="1048205.AB852_20460"/>
<evidence type="ECO:0000256" key="1">
    <source>
        <dbReference type="SAM" id="MobiDB-lite"/>
    </source>
</evidence>
<name>A0A1Q4V4U1_9ACTN</name>
<evidence type="ECO:0008006" key="5">
    <source>
        <dbReference type="Google" id="ProtNLM"/>
    </source>
</evidence>
<evidence type="ECO:0000256" key="2">
    <source>
        <dbReference type="SAM" id="Phobius"/>
    </source>
</evidence>
<feature type="region of interest" description="Disordered" evidence="1">
    <location>
        <begin position="60"/>
        <end position="85"/>
    </location>
</feature>
<sequence>MNVENVLRSTLRERAEHTGPAPSDLADRVLGARRRRRRVRWGLSVLVALTATGLALGQMLGGSVDTRPASERDKRDVIGRADQSPPREFVAAGDTALAAHYTIHWADVSSQRIGRRDYQLLDQRTGTYRPVPWRYLDVAPGLRTAAVLEQDLPARRVGLVDMTTGKVTRWIDLPGNKAGAVAFSPDGNRLVATTYDGTPEEITLGQGSHFARADARRTGFWIIDLRSGRTAWHPAPDEAEYTSFIPRRDFDWSSDGRLVRSPNDKKGYDYYDLKGGKATAPTAEKHLTSHPGEVSPDGTLVAGGPAGNTTSWLIDARTGAREDDVTGSEFLAWADDRRAVFLGCQGLTCEDWDKRVETLLLVDVRTGRVEPLSGERPMNKTEKELWQPVFAPR</sequence>
<dbReference type="InterPro" id="IPR011042">
    <property type="entry name" value="6-blade_b-propeller_TolB-like"/>
</dbReference>
<evidence type="ECO:0000313" key="4">
    <source>
        <dbReference type="Proteomes" id="UP000186455"/>
    </source>
</evidence>
<gene>
    <name evidence="3" type="ORF">AB852_20460</name>
</gene>
<protein>
    <recommendedName>
        <fullName evidence="5">WD40 repeat domain-containing protein</fullName>
    </recommendedName>
</protein>
<proteinExistence type="predicted"/>
<dbReference type="Gene3D" id="2.120.10.30">
    <property type="entry name" value="TolB, C-terminal domain"/>
    <property type="match status" value="1"/>
</dbReference>